<reference evidence="1 2" key="1">
    <citation type="submission" date="2018-09" db="EMBL/GenBank/DDBJ databases">
        <title>Identification of marine bacteria producing industrial enzymes.</title>
        <authorList>
            <person name="Cheng T.H."/>
            <person name="Saidin J."/>
            <person name="Muhd D.D."/>
            <person name="Isa M.N.M."/>
            <person name="Bakar M.F.A."/>
            <person name="Ismail N."/>
        </authorList>
    </citation>
    <scope>NUCLEOTIDE SEQUENCE [LARGE SCALE GENOMIC DNA]</scope>
    <source>
        <strain evidence="1 2">MNAD 1.6</strain>
    </source>
</reference>
<dbReference type="RefSeq" id="WP_119853343.1">
    <property type="nucleotide sequence ID" value="NZ_QYSE01000003.1"/>
</dbReference>
<comment type="caution">
    <text evidence="1">The sequence shown here is derived from an EMBL/GenBank/DDBJ whole genome shotgun (WGS) entry which is preliminary data.</text>
</comment>
<evidence type="ECO:0008006" key="3">
    <source>
        <dbReference type="Google" id="ProtNLM"/>
    </source>
</evidence>
<protein>
    <recommendedName>
        <fullName evidence="3">HNH endonuclease</fullName>
    </recommendedName>
</protein>
<dbReference type="Proteomes" id="UP000265938">
    <property type="component" value="Unassembled WGS sequence"/>
</dbReference>
<evidence type="ECO:0000313" key="1">
    <source>
        <dbReference type="EMBL" id="RJF34358.1"/>
    </source>
</evidence>
<sequence>MVAKIAAPVHDMMATLNSVLAERKRYLPFYEAIKDDLIAQFLSYEENNGNPEVISPLTIRDYTRTDDEAVKRKKSLINLYFPKVDTHPFDILSDMRRKHGLLFCPSCGEDGAPDTLDHYLPKEYFPELSICLLNLTPMCSRCQGEKSSDFLTDNNERMFLHPYYDEIRQCFFNIDIRPPFRSPSAFIVNLNAEMELGIRSVVERHIQGVAFKERLEEFCEIKHLHLLKIMADEREDEDPFPAARLIRKFLRQEQKKAVNAWAAIYYQSVLDTPELLDYLDNGELPDYL</sequence>
<accession>A0A3A3EN67</accession>
<gene>
    <name evidence="1" type="ORF">D4741_13285</name>
</gene>
<evidence type="ECO:0000313" key="2">
    <source>
        <dbReference type="Proteomes" id="UP000265938"/>
    </source>
</evidence>
<dbReference type="EMBL" id="QYSE01000003">
    <property type="protein sequence ID" value="RJF34358.1"/>
    <property type="molecule type" value="Genomic_DNA"/>
</dbReference>
<organism evidence="1 2">
    <name type="scientific">Pseudoalteromonas gelatinilytica</name>
    <dbReference type="NCBI Taxonomy" id="1703256"/>
    <lineage>
        <taxon>Bacteria</taxon>
        <taxon>Pseudomonadati</taxon>
        <taxon>Pseudomonadota</taxon>
        <taxon>Gammaproteobacteria</taxon>
        <taxon>Alteromonadales</taxon>
        <taxon>Pseudoalteromonadaceae</taxon>
        <taxon>Pseudoalteromonas</taxon>
    </lineage>
</organism>
<proteinExistence type="predicted"/>
<dbReference type="AlphaFoldDB" id="A0A3A3EN67"/>
<name>A0A3A3EN67_9GAMM</name>